<dbReference type="Proteomes" id="UP001154078">
    <property type="component" value="Chromosome 1"/>
</dbReference>
<dbReference type="AlphaFoldDB" id="A0A9P0FDC9"/>
<sequence>MEATSSTPSPTGNADSTFTSVKQELSNSNPGSPLEASSPGSIALRNNKGYDTVDLYLSSHHVLLLLHSLFFAARGKLPSESDVTTFTNNGNSIITRPQTGRVVVDETTLKCINQIE</sequence>
<accession>A0A9P0FDC9</accession>
<evidence type="ECO:0000313" key="2">
    <source>
        <dbReference type="EMBL" id="CAH0548163.1"/>
    </source>
</evidence>
<proteinExistence type="predicted"/>
<evidence type="ECO:0000256" key="1">
    <source>
        <dbReference type="SAM" id="MobiDB-lite"/>
    </source>
</evidence>
<feature type="compositionally biased region" description="Polar residues" evidence="1">
    <location>
        <begin position="1"/>
        <end position="31"/>
    </location>
</feature>
<reference evidence="2" key="1">
    <citation type="submission" date="2021-12" db="EMBL/GenBank/DDBJ databases">
        <authorList>
            <person name="King R."/>
        </authorList>
    </citation>
    <scope>NUCLEOTIDE SEQUENCE</scope>
</reference>
<keyword evidence="3" id="KW-1185">Reference proteome</keyword>
<dbReference type="EMBL" id="OV121132">
    <property type="protein sequence ID" value="CAH0548163.1"/>
    <property type="molecule type" value="Genomic_DNA"/>
</dbReference>
<gene>
    <name evidence="2" type="ORF">MELIAE_LOCUS1986</name>
</gene>
<protein>
    <submittedName>
        <fullName evidence="2">Uncharacterized protein</fullName>
    </submittedName>
</protein>
<organism evidence="2 3">
    <name type="scientific">Brassicogethes aeneus</name>
    <name type="common">Rape pollen beetle</name>
    <name type="synonym">Meligethes aeneus</name>
    <dbReference type="NCBI Taxonomy" id="1431903"/>
    <lineage>
        <taxon>Eukaryota</taxon>
        <taxon>Metazoa</taxon>
        <taxon>Ecdysozoa</taxon>
        <taxon>Arthropoda</taxon>
        <taxon>Hexapoda</taxon>
        <taxon>Insecta</taxon>
        <taxon>Pterygota</taxon>
        <taxon>Neoptera</taxon>
        <taxon>Endopterygota</taxon>
        <taxon>Coleoptera</taxon>
        <taxon>Polyphaga</taxon>
        <taxon>Cucujiformia</taxon>
        <taxon>Nitidulidae</taxon>
        <taxon>Meligethinae</taxon>
        <taxon>Brassicogethes</taxon>
    </lineage>
</organism>
<name>A0A9P0FDC9_BRAAE</name>
<feature type="region of interest" description="Disordered" evidence="1">
    <location>
        <begin position="1"/>
        <end position="42"/>
    </location>
</feature>
<evidence type="ECO:0000313" key="3">
    <source>
        <dbReference type="Proteomes" id="UP001154078"/>
    </source>
</evidence>